<dbReference type="Gene3D" id="3.10.105.10">
    <property type="entry name" value="Dipeptide-binding Protein, Domain 3"/>
    <property type="match status" value="1"/>
</dbReference>
<dbReference type="Proteomes" id="UP001469365">
    <property type="component" value="Unassembled WGS sequence"/>
</dbReference>
<dbReference type="PANTHER" id="PTHR30290">
    <property type="entry name" value="PERIPLASMIC BINDING COMPONENT OF ABC TRANSPORTER"/>
    <property type="match status" value="1"/>
</dbReference>
<dbReference type="Gene3D" id="3.40.190.10">
    <property type="entry name" value="Periplasmic binding protein-like II"/>
    <property type="match status" value="1"/>
</dbReference>
<comment type="caution">
    <text evidence="4">The sequence shown here is derived from an EMBL/GenBank/DDBJ whole genome shotgun (WGS) entry which is preliminary data.</text>
</comment>
<evidence type="ECO:0000313" key="4">
    <source>
        <dbReference type="EMBL" id="MEK8126336.1"/>
    </source>
</evidence>
<dbReference type="InterPro" id="IPR000914">
    <property type="entry name" value="SBP_5_dom"/>
</dbReference>
<keyword evidence="5" id="KW-1185">Reference proteome</keyword>
<dbReference type="InterPro" id="IPR039424">
    <property type="entry name" value="SBP_5"/>
</dbReference>
<keyword evidence="1" id="KW-0238">DNA-binding</keyword>
<evidence type="ECO:0000259" key="3">
    <source>
        <dbReference type="Pfam" id="PF12793"/>
    </source>
</evidence>
<sequence>MIDYYYLSVRKQYPAVAEEEELEITLEELGRIFNCSGRNVNLVLRKMSEAGWIRWIAGRGRGNRSRLVFLMPSEQVVLEGAQLLVRRGDIQGAYAYLEEQKHVALAKERFVSWLGTQFGFHPETTDERTLDILRLPCNKPIDCMDPSLLTFVVECHMVQQIFDGLVKYNEQTRSFDGHIAHFWTSSDTAREWTFYLRKGVYFHHGRELTSDDVRFTVERMRSDQLKSPFRWLFEDVEQVETLGPYAVRFLLKRANPLFLNHLSFDRASIVPRDVVLELGEDFGSKPVGTGPFKVSRHDGNMLVLEAFGRYFDKRAHLDRVEIWYTRDLSFEGGMPGAVMVQLRYQNSPDLQIPENWKTIKLEGRDSSFITFNLNMPGPQHHPAFRKALLYGTDRRRLISPGMQGDTRFSSWFYEPPGPRSDTDVQYDPILAGQLLRESGYAGEALTMCVPVNCTDEIEEIRSQWAELGVVIEYVARMSSKSDYEDVLARSQLAYNCNVLEQEPEMSVLQLFLAENSAVHIHLGQEFKRQADWLIERLYQESSRVTREAYVYRLRELIAEQGYILFLLHHTQRTVYHPSLRNVSLGAMGWPQFHDLWLEPAGPPAL</sequence>
<dbReference type="SUPFAM" id="SSF53850">
    <property type="entry name" value="Periplasmic binding protein-like II"/>
    <property type="match status" value="1"/>
</dbReference>
<reference evidence="4 5" key="1">
    <citation type="submission" date="2024-04" db="EMBL/GenBank/DDBJ databases">
        <title>draft genome sequnece of Paenibacillus filicis.</title>
        <authorList>
            <person name="Kim D.-U."/>
        </authorList>
    </citation>
    <scope>NUCLEOTIDE SEQUENCE [LARGE SCALE GENOMIC DNA]</scope>
    <source>
        <strain evidence="4 5">KACC14197</strain>
    </source>
</reference>
<dbReference type="Pfam" id="PF12793">
    <property type="entry name" value="SgrR_N"/>
    <property type="match status" value="1"/>
</dbReference>
<gene>
    <name evidence="4" type="ORF">WMW72_00245</name>
</gene>
<proteinExistence type="predicted"/>
<name>A0ABU9DBW5_9BACL</name>
<dbReference type="RefSeq" id="WP_341413395.1">
    <property type="nucleotide sequence ID" value="NZ_JBBPCC010000001.1"/>
</dbReference>
<organism evidence="4 5">
    <name type="scientific">Paenibacillus filicis</name>
    <dbReference type="NCBI Taxonomy" id="669464"/>
    <lineage>
        <taxon>Bacteria</taxon>
        <taxon>Bacillati</taxon>
        <taxon>Bacillota</taxon>
        <taxon>Bacilli</taxon>
        <taxon>Bacillales</taxon>
        <taxon>Paenibacillaceae</taxon>
        <taxon>Paenibacillus</taxon>
    </lineage>
</organism>
<evidence type="ECO:0000313" key="5">
    <source>
        <dbReference type="Proteomes" id="UP001469365"/>
    </source>
</evidence>
<dbReference type="EMBL" id="JBBPCC010000001">
    <property type="protein sequence ID" value="MEK8126336.1"/>
    <property type="molecule type" value="Genomic_DNA"/>
</dbReference>
<accession>A0ABU9DBW5</accession>
<dbReference type="Pfam" id="PF00496">
    <property type="entry name" value="SBP_bac_5"/>
    <property type="match status" value="1"/>
</dbReference>
<dbReference type="InterPro" id="IPR025370">
    <property type="entry name" value="SgrR_HTH_N"/>
</dbReference>
<dbReference type="PANTHER" id="PTHR30290:SF72">
    <property type="entry name" value="HTH-TYPE TRANSCRIPTIONAL REGULATOR SGRR"/>
    <property type="match status" value="1"/>
</dbReference>
<feature type="domain" description="Transcriptional regulator SgrR N-terminal HTH" evidence="3">
    <location>
        <begin position="17"/>
        <end position="104"/>
    </location>
</feature>
<evidence type="ECO:0000256" key="1">
    <source>
        <dbReference type="ARBA" id="ARBA00023125"/>
    </source>
</evidence>
<feature type="domain" description="Solute-binding protein family 5" evidence="2">
    <location>
        <begin position="179"/>
        <end position="479"/>
    </location>
</feature>
<dbReference type="Gene3D" id="3.90.76.10">
    <property type="entry name" value="Dipeptide-binding Protein, Domain 1"/>
    <property type="match status" value="1"/>
</dbReference>
<protein>
    <submittedName>
        <fullName evidence="4">ABC transporter substrate-binding protein</fullName>
    </submittedName>
</protein>
<evidence type="ECO:0000259" key="2">
    <source>
        <dbReference type="Pfam" id="PF00496"/>
    </source>
</evidence>